<sequence>MARPESRAMPKSRAMIAVAALSFAAAGIAPAAAADDPAAAAGAEPVAALIARAPRATIERGGVRIELALPDPGLGFYRGTRFDWSGMILSLRLGQRAFHGPWFDAVAPGVRDYVDDGQRIVTGPQTNGTGPAEEFVGAAPVFTPGYGEAEPGGTFIKIGVGRLLRADDRPYNRFNSYAVVDNGAWQVTRGAGKITFVHYLPLAADGYAYRYEKTVAILPGGEVLVDHRLSNTGRKPIVSQVYSHNFMRFGDYRVDPATTVTSPLLRGQTPKDPALAKVEGESLTFHRALGRGESVSFPTPGSAPINTAPVFTVRQSGGGSISGYSDSPIARALFWSIRTVTAVEPYVAIDVAPGAEQHWAWRYRYSAR</sequence>
<reference evidence="2 3" key="1">
    <citation type="submission" date="2020-08" db="EMBL/GenBank/DDBJ databases">
        <title>The genome sequence of type strain Novosphingobium flavum NBRC 111647.</title>
        <authorList>
            <person name="Liu Y."/>
        </authorList>
    </citation>
    <scope>NUCLEOTIDE SEQUENCE [LARGE SCALE GENOMIC DNA]</scope>
    <source>
        <strain evidence="2 3">NBRC 111647</strain>
    </source>
</reference>
<accession>A0A7X1FRP2</accession>
<keyword evidence="3" id="KW-1185">Reference proteome</keyword>
<dbReference type="AlphaFoldDB" id="A0A7X1FRP2"/>
<evidence type="ECO:0000256" key="1">
    <source>
        <dbReference type="SAM" id="SignalP"/>
    </source>
</evidence>
<name>A0A7X1FRP2_9SPHN</name>
<comment type="caution">
    <text evidence="2">The sequence shown here is derived from an EMBL/GenBank/DDBJ whole genome shotgun (WGS) entry which is preliminary data.</text>
</comment>
<protein>
    <submittedName>
        <fullName evidence="2">Uncharacterized protein</fullName>
    </submittedName>
</protein>
<gene>
    <name evidence="2" type="ORF">H7F51_07105</name>
</gene>
<keyword evidence="1" id="KW-0732">Signal</keyword>
<organism evidence="2 3">
    <name type="scientific">Novosphingobium flavum</name>
    <dbReference type="NCBI Taxonomy" id="1778672"/>
    <lineage>
        <taxon>Bacteria</taxon>
        <taxon>Pseudomonadati</taxon>
        <taxon>Pseudomonadota</taxon>
        <taxon>Alphaproteobacteria</taxon>
        <taxon>Sphingomonadales</taxon>
        <taxon>Sphingomonadaceae</taxon>
        <taxon>Novosphingobium</taxon>
    </lineage>
</organism>
<proteinExistence type="predicted"/>
<evidence type="ECO:0000313" key="3">
    <source>
        <dbReference type="Proteomes" id="UP000566813"/>
    </source>
</evidence>
<feature type="signal peptide" evidence="1">
    <location>
        <begin position="1"/>
        <end position="33"/>
    </location>
</feature>
<dbReference type="EMBL" id="JACLAW010000004">
    <property type="protein sequence ID" value="MBC2665282.1"/>
    <property type="molecule type" value="Genomic_DNA"/>
</dbReference>
<dbReference type="Proteomes" id="UP000566813">
    <property type="component" value="Unassembled WGS sequence"/>
</dbReference>
<evidence type="ECO:0000313" key="2">
    <source>
        <dbReference type="EMBL" id="MBC2665282.1"/>
    </source>
</evidence>
<feature type="chain" id="PRO_5031061138" evidence="1">
    <location>
        <begin position="34"/>
        <end position="368"/>
    </location>
</feature>
<dbReference type="RefSeq" id="WP_185663535.1">
    <property type="nucleotide sequence ID" value="NZ_JACLAW010000004.1"/>
</dbReference>